<evidence type="ECO:0000313" key="2">
    <source>
        <dbReference type="EMBL" id="CAK0795488.1"/>
    </source>
</evidence>
<reference evidence="2" key="1">
    <citation type="submission" date="2023-10" db="EMBL/GenBank/DDBJ databases">
        <authorList>
            <person name="Chen Y."/>
            <person name="Shah S."/>
            <person name="Dougan E. K."/>
            <person name="Thang M."/>
            <person name="Chan C."/>
        </authorList>
    </citation>
    <scope>NUCLEOTIDE SEQUENCE [LARGE SCALE GENOMIC DNA]</scope>
</reference>
<feature type="region of interest" description="Disordered" evidence="1">
    <location>
        <begin position="310"/>
        <end position="333"/>
    </location>
</feature>
<sequence length="352" mass="37755">MGHLHSYTGGLASQIPTGWPRQPGSGAADAGIFKTILRAPETGTDWRGHFAARLGARDERLRRLAAEGGAGLQGRLRLWWAYGRRDSARAHAFRPAASTEAESPPAWPEVVKVRGGDGGLATGVSPTTGELLAEQAAALLESPGRHIDLGVAVASETISHVAGQLSELLVHVLTREVPENEERDAVEVIVAPNAGVEAWAGSSVVRVSSLEMLFPSGERQYVTLGRPVFLVAERVPRREMRTFLHQCEAVVVATGDQSVAEAILLGKVPMVRPDAKVEQWGRALSVAAEGAVEAVPDLGEVLRRLLRSPQERSRMQRRSRERSEEAEARATAELGGSWSAAQEALVRAGMFG</sequence>
<proteinExistence type="predicted"/>
<gene>
    <name evidence="2" type="ORF">PCOR1329_LOCUS5154</name>
</gene>
<evidence type="ECO:0000313" key="3">
    <source>
        <dbReference type="Proteomes" id="UP001189429"/>
    </source>
</evidence>
<comment type="caution">
    <text evidence="2">The sequence shown here is derived from an EMBL/GenBank/DDBJ whole genome shotgun (WGS) entry which is preliminary data.</text>
</comment>
<evidence type="ECO:0000256" key="1">
    <source>
        <dbReference type="SAM" id="MobiDB-lite"/>
    </source>
</evidence>
<protein>
    <submittedName>
        <fullName evidence="2">Uncharacterized protein</fullName>
    </submittedName>
</protein>
<name>A0ABN9PRA3_9DINO</name>
<accession>A0ABN9PRA3</accession>
<keyword evidence="3" id="KW-1185">Reference proteome</keyword>
<dbReference type="Gene3D" id="3.40.50.2000">
    <property type="entry name" value="Glycogen Phosphorylase B"/>
    <property type="match status" value="1"/>
</dbReference>
<dbReference type="Proteomes" id="UP001189429">
    <property type="component" value="Unassembled WGS sequence"/>
</dbReference>
<dbReference type="EMBL" id="CAUYUJ010001348">
    <property type="protein sequence ID" value="CAK0795488.1"/>
    <property type="molecule type" value="Genomic_DNA"/>
</dbReference>
<feature type="compositionally biased region" description="Basic and acidic residues" evidence="1">
    <location>
        <begin position="321"/>
        <end position="330"/>
    </location>
</feature>
<organism evidence="2 3">
    <name type="scientific">Prorocentrum cordatum</name>
    <dbReference type="NCBI Taxonomy" id="2364126"/>
    <lineage>
        <taxon>Eukaryota</taxon>
        <taxon>Sar</taxon>
        <taxon>Alveolata</taxon>
        <taxon>Dinophyceae</taxon>
        <taxon>Prorocentrales</taxon>
        <taxon>Prorocentraceae</taxon>
        <taxon>Prorocentrum</taxon>
    </lineage>
</organism>
<dbReference type="SUPFAM" id="SSF53756">
    <property type="entry name" value="UDP-Glycosyltransferase/glycogen phosphorylase"/>
    <property type="match status" value="1"/>
</dbReference>